<name>A0A5Q5BHZ3_MYCSS</name>
<accession>A0A5Q5BHZ3</accession>
<dbReference type="InterPro" id="IPR050109">
    <property type="entry name" value="HTH-type_TetR-like_transc_reg"/>
</dbReference>
<reference evidence="6" key="1">
    <citation type="submission" date="2006-06" db="EMBL/GenBank/DDBJ databases">
        <title>Complete sequence of chromosome of Mycobacterium sp. MCS.</title>
        <authorList>
            <consortium name="US DOE Joint Genome Institute"/>
            <person name="Copeland A."/>
            <person name="Lucas S."/>
            <person name="Lapidus A."/>
            <person name="Barry K."/>
            <person name="Detter J.C."/>
            <person name="Glavina del Rio T."/>
            <person name="Hammon N."/>
            <person name="Israni S."/>
            <person name="Dalin E."/>
            <person name="Tice H."/>
            <person name="Pitluck S."/>
            <person name="Martinez M."/>
            <person name="Schmutz J."/>
            <person name="Larimer F."/>
            <person name="Land M."/>
            <person name="Hauser L."/>
            <person name="Kyrpides N."/>
            <person name="Kim E."/>
            <person name="Miller C.D."/>
            <person name="Hughes J.E."/>
            <person name="Anderson A.J."/>
            <person name="Sims R.C."/>
            <person name="Richardson P."/>
        </authorList>
    </citation>
    <scope>NUCLEOTIDE SEQUENCE [LARGE SCALE GENOMIC DNA]</scope>
    <source>
        <strain evidence="6">MCS</strain>
    </source>
</reference>
<dbReference type="PANTHER" id="PTHR30055">
    <property type="entry name" value="HTH-TYPE TRANSCRIPTIONAL REGULATOR RUTR"/>
    <property type="match status" value="1"/>
</dbReference>
<dbReference type="InterPro" id="IPR047923">
    <property type="entry name" value="ArpA-like"/>
</dbReference>
<evidence type="ECO:0000256" key="2">
    <source>
        <dbReference type="ARBA" id="ARBA00023125"/>
    </source>
</evidence>
<evidence type="ECO:0000256" key="1">
    <source>
        <dbReference type="ARBA" id="ARBA00023015"/>
    </source>
</evidence>
<dbReference type="Pfam" id="PF21935">
    <property type="entry name" value="TetR_C_45"/>
    <property type="match status" value="1"/>
</dbReference>
<evidence type="ECO:0000256" key="3">
    <source>
        <dbReference type="ARBA" id="ARBA00023163"/>
    </source>
</evidence>
<dbReference type="InterPro" id="IPR001647">
    <property type="entry name" value="HTH_TetR"/>
</dbReference>
<organism evidence="6">
    <name type="scientific">Mycobacterium sp. (strain MCS)</name>
    <dbReference type="NCBI Taxonomy" id="164756"/>
    <lineage>
        <taxon>Bacteria</taxon>
        <taxon>Bacillati</taxon>
        <taxon>Actinomycetota</taxon>
        <taxon>Actinomycetes</taxon>
        <taxon>Mycobacteriales</taxon>
        <taxon>Mycobacteriaceae</taxon>
        <taxon>Mycobacterium</taxon>
    </lineage>
</organism>
<dbReference type="SUPFAM" id="SSF46689">
    <property type="entry name" value="Homeodomain-like"/>
    <property type="match status" value="1"/>
</dbReference>
<gene>
    <name evidence="6" type="ordered locus">Mmcs_1745</name>
</gene>
<dbReference type="EMBL" id="CP000384">
    <property type="protein sequence ID" value="ABG07854.1"/>
    <property type="molecule type" value="Genomic_DNA"/>
</dbReference>
<dbReference type="AlphaFoldDB" id="A0A5Q5BHZ3"/>
<proteinExistence type="predicted"/>
<evidence type="ECO:0000256" key="4">
    <source>
        <dbReference type="PROSITE-ProRule" id="PRU00335"/>
    </source>
</evidence>
<dbReference type="PRINTS" id="PR00455">
    <property type="entry name" value="HTHTETR"/>
</dbReference>
<keyword evidence="1" id="KW-0805">Transcription regulation</keyword>
<keyword evidence="3" id="KW-0804">Transcription</keyword>
<evidence type="ECO:0000313" key="6">
    <source>
        <dbReference type="EMBL" id="ABG07854.1"/>
    </source>
</evidence>
<dbReference type="InterPro" id="IPR009057">
    <property type="entry name" value="Homeodomain-like_sf"/>
</dbReference>
<feature type="DNA-binding region" description="H-T-H motif" evidence="4">
    <location>
        <begin position="31"/>
        <end position="50"/>
    </location>
</feature>
<dbReference type="InterPro" id="IPR036271">
    <property type="entry name" value="Tet_transcr_reg_TetR-rel_C_sf"/>
</dbReference>
<dbReference type="PANTHER" id="PTHR30055:SF234">
    <property type="entry name" value="HTH-TYPE TRANSCRIPTIONAL REGULATOR BETI"/>
    <property type="match status" value="1"/>
</dbReference>
<evidence type="ECO:0000259" key="5">
    <source>
        <dbReference type="PROSITE" id="PS50977"/>
    </source>
</evidence>
<dbReference type="Gene3D" id="1.10.357.10">
    <property type="entry name" value="Tetracycline Repressor, domain 2"/>
    <property type="match status" value="1"/>
</dbReference>
<sequence>MIRQARSEATRRRIIEAAVDLFSERGYPGTGLGDIIERAQMTKGALYYHFDSKEALAAEIVSEGSARLLATFDAISESSSPALESIIHGTFLVVDQLGSDKVARVGIVLMRVFAGFSESAGGTYSGWLSAMVTDVARARDEGDVRDDVDIVAVAETFVGAFVGGSLLSDAASGGTDLRERVTRLFGLVLPAIVTDESREYFTEFLARETRRGPTGD</sequence>
<dbReference type="SUPFAM" id="SSF48498">
    <property type="entry name" value="Tetracyclin repressor-like, C-terminal domain"/>
    <property type="match status" value="1"/>
</dbReference>
<protein>
    <submittedName>
        <fullName evidence="6">Transcriptional regulator, TetR family</fullName>
    </submittedName>
</protein>
<dbReference type="PROSITE" id="PS50977">
    <property type="entry name" value="HTH_TETR_2"/>
    <property type="match status" value="1"/>
</dbReference>
<dbReference type="Pfam" id="PF00440">
    <property type="entry name" value="TetR_N"/>
    <property type="match status" value="1"/>
</dbReference>
<dbReference type="KEGG" id="mmc:Mmcs_1745"/>
<dbReference type="NCBIfam" id="NF041196">
    <property type="entry name" value="ScbR_bind_reg"/>
    <property type="match status" value="1"/>
</dbReference>
<dbReference type="GO" id="GO:0003700">
    <property type="term" value="F:DNA-binding transcription factor activity"/>
    <property type="evidence" value="ECO:0007669"/>
    <property type="project" value="TreeGrafter"/>
</dbReference>
<feature type="domain" description="HTH tetR-type" evidence="5">
    <location>
        <begin position="8"/>
        <end position="68"/>
    </location>
</feature>
<dbReference type="GO" id="GO:0000976">
    <property type="term" value="F:transcription cis-regulatory region binding"/>
    <property type="evidence" value="ECO:0007669"/>
    <property type="project" value="TreeGrafter"/>
</dbReference>
<dbReference type="InterPro" id="IPR054126">
    <property type="entry name" value="CprB_TetR_C"/>
</dbReference>
<keyword evidence="2 4" id="KW-0238">DNA-binding</keyword>